<evidence type="ECO:0000256" key="5">
    <source>
        <dbReference type="ARBA" id="ARBA00023136"/>
    </source>
</evidence>
<comment type="subcellular location">
    <subcellularLocation>
        <location evidence="1">Membrane</location>
        <topology evidence="1">Multi-pass membrane protein</topology>
    </subcellularLocation>
</comment>
<evidence type="ECO:0000256" key="6">
    <source>
        <dbReference type="SAM" id="Phobius"/>
    </source>
</evidence>
<keyword evidence="2" id="KW-1003">Cell membrane</keyword>
<proteinExistence type="predicted"/>
<evidence type="ECO:0000313" key="8">
    <source>
        <dbReference type="Proteomes" id="UP000298860"/>
    </source>
</evidence>
<dbReference type="OrthoDB" id="6400at2"/>
<reference evidence="8" key="1">
    <citation type="submission" date="2019-04" db="EMBL/GenBank/DDBJ databases">
        <title>Draft genome sequence of Pseudonocardiaceae bacterium SL3-2-4.</title>
        <authorList>
            <person name="Ningsih F."/>
            <person name="Yokota A."/>
            <person name="Sakai Y."/>
            <person name="Nanatani K."/>
            <person name="Yabe S."/>
            <person name="Oetari A."/>
            <person name="Sjamsuridzal W."/>
        </authorList>
    </citation>
    <scope>NUCLEOTIDE SEQUENCE [LARGE SCALE GENOMIC DNA]</scope>
    <source>
        <strain evidence="8">SL3-2-4</strain>
    </source>
</reference>
<comment type="caution">
    <text evidence="7">The sequence shown here is derived from an EMBL/GenBank/DDBJ whole genome shotgun (WGS) entry which is preliminary data.</text>
</comment>
<dbReference type="EMBL" id="BJFL01000030">
    <property type="protein sequence ID" value="GDY32886.1"/>
    <property type="molecule type" value="Genomic_DNA"/>
</dbReference>
<dbReference type="PANTHER" id="PTHR34857:SF2">
    <property type="entry name" value="SLL0384 PROTEIN"/>
    <property type="match status" value="1"/>
</dbReference>
<evidence type="ECO:0000256" key="1">
    <source>
        <dbReference type="ARBA" id="ARBA00004141"/>
    </source>
</evidence>
<evidence type="ECO:0000313" key="7">
    <source>
        <dbReference type="EMBL" id="GDY32886.1"/>
    </source>
</evidence>
<dbReference type="Pfam" id="PF02361">
    <property type="entry name" value="CbiQ"/>
    <property type="match status" value="1"/>
</dbReference>
<dbReference type="GO" id="GO:0005886">
    <property type="term" value="C:plasma membrane"/>
    <property type="evidence" value="ECO:0007669"/>
    <property type="project" value="UniProtKB-ARBA"/>
</dbReference>
<organism evidence="7 8">
    <name type="scientific">Gandjariella thermophila</name>
    <dbReference type="NCBI Taxonomy" id="1931992"/>
    <lineage>
        <taxon>Bacteria</taxon>
        <taxon>Bacillati</taxon>
        <taxon>Actinomycetota</taxon>
        <taxon>Actinomycetes</taxon>
        <taxon>Pseudonocardiales</taxon>
        <taxon>Pseudonocardiaceae</taxon>
        <taxon>Gandjariella</taxon>
    </lineage>
</organism>
<keyword evidence="8" id="KW-1185">Reference proteome</keyword>
<sequence length="259" mass="27411">MTVGFYQHRESSVHRLNPLTKLTLAVAVVIAAFAVPLTWWPAALFLVVLVPAVLAARVPARFAALTVKFVGPLLVAVFLVQGLFFPGEGAELARLGPISVKAEGLAFAAQTATRLLVLIGAFLFLLLTTHPGVLMNAMVQRGLPPNISYVVSATLQIVPAFRERAQHILRAQQARGMATGGGLRRRIGVLLPLIGPLALGALTEVEERAVAMEARAFGATGRRTSLMPVPDTTAQRLARWGLAAFAAATIVANALGVFA</sequence>
<feature type="transmembrane region" description="Helical" evidence="6">
    <location>
        <begin position="105"/>
        <end position="128"/>
    </location>
</feature>
<accession>A0A4D4JEU6</accession>
<feature type="transmembrane region" description="Helical" evidence="6">
    <location>
        <begin position="24"/>
        <end position="50"/>
    </location>
</feature>
<evidence type="ECO:0000256" key="3">
    <source>
        <dbReference type="ARBA" id="ARBA00022692"/>
    </source>
</evidence>
<dbReference type="PANTHER" id="PTHR34857">
    <property type="entry name" value="SLL0384 PROTEIN"/>
    <property type="match status" value="1"/>
</dbReference>
<dbReference type="RefSeq" id="WP_137815876.1">
    <property type="nucleotide sequence ID" value="NZ_BJFL01000030.1"/>
</dbReference>
<dbReference type="InterPro" id="IPR051611">
    <property type="entry name" value="ECF_transporter_component"/>
</dbReference>
<dbReference type="InterPro" id="IPR003339">
    <property type="entry name" value="ABC/ECF_trnsptr_transmembrane"/>
</dbReference>
<dbReference type="AlphaFoldDB" id="A0A4D4JEU6"/>
<dbReference type="CDD" id="cd16914">
    <property type="entry name" value="EcfT"/>
    <property type="match status" value="1"/>
</dbReference>
<gene>
    <name evidence="7" type="primary">cbiQ</name>
    <name evidence="7" type="ORF">GTS_45190</name>
</gene>
<keyword evidence="3 6" id="KW-0812">Transmembrane</keyword>
<evidence type="ECO:0000256" key="2">
    <source>
        <dbReference type="ARBA" id="ARBA00022475"/>
    </source>
</evidence>
<feature type="transmembrane region" description="Helical" evidence="6">
    <location>
        <begin position="62"/>
        <end position="85"/>
    </location>
</feature>
<name>A0A4D4JEU6_9PSEU</name>
<keyword evidence="5 6" id="KW-0472">Membrane</keyword>
<feature type="transmembrane region" description="Helical" evidence="6">
    <location>
        <begin position="237"/>
        <end position="258"/>
    </location>
</feature>
<protein>
    <submittedName>
        <fullName evidence="7">ABC transporter permease</fullName>
    </submittedName>
</protein>
<evidence type="ECO:0000256" key="4">
    <source>
        <dbReference type="ARBA" id="ARBA00022989"/>
    </source>
</evidence>
<keyword evidence="4 6" id="KW-1133">Transmembrane helix</keyword>
<dbReference type="Proteomes" id="UP000298860">
    <property type="component" value="Unassembled WGS sequence"/>
</dbReference>